<evidence type="ECO:0000256" key="1">
    <source>
        <dbReference type="SAM" id="MobiDB-lite"/>
    </source>
</evidence>
<feature type="transmembrane region" description="Helical" evidence="2">
    <location>
        <begin position="45"/>
        <end position="71"/>
    </location>
</feature>
<protein>
    <submittedName>
        <fullName evidence="3">Uncharacterized protein</fullName>
    </submittedName>
</protein>
<dbReference type="AlphaFoldDB" id="A0A543K5T2"/>
<proteinExistence type="predicted"/>
<feature type="transmembrane region" description="Helical" evidence="2">
    <location>
        <begin position="14"/>
        <end position="39"/>
    </location>
</feature>
<name>A0A543K5T2_9RHOB</name>
<dbReference type="RefSeq" id="WP_142084883.1">
    <property type="nucleotide sequence ID" value="NZ_VFPT01000002.1"/>
</dbReference>
<reference evidence="3 4" key="1">
    <citation type="submission" date="2019-06" db="EMBL/GenBank/DDBJ databases">
        <title>Genomic Encyclopedia of Archaeal and Bacterial Type Strains, Phase II (KMG-II): from individual species to whole genera.</title>
        <authorList>
            <person name="Goeker M."/>
        </authorList>
    </citation>
    <scope>NUCLEOTIDE SEQUENCE [LARGE SCALE GENOMIC DNA]</scope>
    <source>
        <strain evidence="3 4">DSM 18423</strain>
    </source>
</reference>
<evidence type="ECO:0000313" key="4">
    <source>
        <dbReference type="Proteomes" id="UP000320582"/>
    </source>
</evidence>
<keyword evidence="4" id="KW-1185">Reference proteome</keyword>
<keyword evidence="2" id="KW-0812">Transmembrane</keyword>
<evidence type="ECO:0000313" key="3">
    <source>
        <dbReference type="EMBL" id="TQM90425.1"/>
    </source>
</evidence>
<dbReference type="Proteomes" id="UP000320582">
    <property type="component" value="Unassembled WGS sequence"/>
</dbReference>
<accession>A0A543K5T2</accession>
<keyword evidence="2" id="KW-1133">Transmembrane helix</keyword>
<sequence length="117" mass="12679">MGADLKSRYGTGRLFFELLVIIGILMIVAGLLLIAFGWLSGWGATYLWIGAGVGFLGLVEIAAAQVSIAILDMADDMRLMREKILVLTVLTGDNKKATSHNQRSEPTLRKPDEKASS</sequence>
<dbReference type="OrthoDB" id="7410112at2"/>
<feature type="region of interest" description="Disordered" evidence="1">
    <location>
        <begin position="95"/>
        <end position="117"/>
    </location>
</feature>
<evidence type="ECO:0000256" key="2">
    <source>
        <dbReference type="SAM" id="Phobius"/>
    </source>
</evidence>
<dbReference type="EMBL" id="VFPT01000002">
    <property type="protein sequence ID" value="TQM90425.1"/>
    <property type="molecule type" value="Genomic_DNA"/>
</dbReference>
<comment type="caution">
    <text evidence="3">The sequence shown here is derived from an EMBL/GenBank/DDBJ whole genome shotgun (WGS) entry which is preliminary data.</text>
</comment>
<gene>
    <name evidence="3" type="ORF">BD293_3809</name>
</gene>
<keyword evidence="2" id="KW-0472">Membrane</keyword>
<organism evidence="3 4">
    <name type="scientific">Roseinatronobacter monicus</name>
    <dbReference type="NCBI Taxonomy" id="393481"/>
    <lineage>
        <taxon>Bacteria</taxon>
        <taxon>Pseudomonadati</taxon>
        <taxon>Pseudomonadota</taxon>
        <taxon>Alphaproteobacteria</taxon>
        <taxon>Rhodobacterales</taxon>
        <taxon>Paracoccaceae</taxon>
        <taxon>Roseinatronobacter</taxon>
    </lineage>
</organism>
<feature type="compositionally biased region" description="Basic and acidic residues" evidence="1">
    <location>
        <begin position="102"/>
        <end position="117"/>
    </location>
</feature>